<evidence type="ECO:0000313" key="2">
    <source>
        <dbReference type="EMBL" id="CAG8379326.1"/>
    </source>
</evidence>
<dbReference type="AlphaFoldDB" id="A0A9W4NKT8"/>
<sequence length="324" mass="37597">MFIMQTQNPNLSLPDPFLIRTYFRLAASLHLFHVEESIAEGWPSSQLFSLSTKAQRNLRYLWHFVPKVIRLQCFRVLIMIGKRLYPPSFTGYMHRLPFGIYAKECYRAPRNEGEALRLVEQYTSIPSPLCVDEYQANNPILIMTTVPGQTLDQVYHRLSYPQRAQLSKDLRNILTQLRRIPNQTSHAFGNTHGGPLNDHRLPSGTRGPFDLISEFNAYLIHMCVSDETKEKISKIHARQYRSLFTHADLHPSNIIIDHGRLSGIVDWESSGFYPEYWEFTKIMYGVQGYAAIEPIMRDVFTEDSSYEEELAAEKLLWYDTPFGI</sequence>
<gene>
    <name evidence="2" type="ORF">PSALAMII_LOCUS5526</name>
</gene>
<dbReference type="InterPro" id="IPR011009">
    <property type="entry name" value="Kinase-like_dom_sf"/>
</dbReference>
<evidence type="ECO:0000313" key="3">
    <source>
        <dbReference type="Proteomes" id="UP001152592"/>
    </source>
</evidence>
<dbReference type="EMBL" id="CAJVPD010000235">
    <property type="protein sequence ID" value="CAG8379326.1"/>
    <property type="molecule type" value="Genomic_DNA"/>
</dbReference>
<organism evidence="2 3">
    <name type="scientific">Penicillium salamii</name>
    <dbReference type="NCBI Taxonomy" id="1612424"/>
    <lineage>
        <taxon>Eukaryota</taxon>
        <taxon>Fungi</taxon>
        <taxon>Dikarya</taxon>
        <taxon>Ascomycota</taxon>
        <taxon>Pezizomycotina</taxon>
        <taxon>Eurotiomycetes</taxon>
        <taxon>Eurotiomycetidae</taxon>
        <taxon>Eurotiales</taxon>
        <taxon>Aspergillaceae</taxon>
        <taxon>Penicillium</taxon>
    </lineage>
</organism>
<accession>A0A9W4NKT8</accession>
<dbReference type="SUPFAM" id="SSF56112">
    <property type="entry name" value="Protein kinase-like (PK-like)"/>
    <property type="match status" value="1"/>
</dbReference>
<dbReference type="Gene3D" id="3.90.1200.10">
    <property type="match status" value="1"/>
</dbReference>
<feature type="domain" description="Aminoglycoside phosphotransferase" evidence="1">
    <location>
        <begin position="110"/>
        <end position="283"/>
    </location>
</feature>
<dbReference type="InterPro" id="IPR002575">
    <property type="entry name" value="Aminoglycoside_PTrfase"/>
</dbReference>
<comment type="caution">
    <text evidence="2">The sequence shown here is derived from an EMBL/GenBank/DDBJ whole genome shotgun (WGS) entry which is preliminary data.</text>
</comment>
<reference evidence="2" key="1">
    <citation type="submission" date="2021-07" db="EMBL/GenBank/DDBJ databases">
        <authorList>
            <person name="Branca A.L. A."/>
        </authorList>
    </citation>
    <scope>NUCLEOTIDE SEQUENCE</scope>
</reference>
<dbReference type="InterPro" id="IPR051678">
    <property type="entry name" value="AGP_Transferase"/>
</dbReference>
<proteinExistence type="predicted"/>
<dbReference type="PANTHER" id="PTHR21310">
    <property type="entry name" value="AMINOGLYCOSIDE PHOSPHOTRANSFERASE-RELATED-RELATED"/>
    <property type="match status" value="1"/>
</dbReference>
<protein>
    <recommendedName>
        <fullName evidence="1">Aminoglycoside phosphotransferase domain-containing protein</fullName>
    </recommendedName>
</protein>
<dbReference type="OrthoDB" id="2365600at2759"/>
<name>A0A9W4NKT8_9EURO</name>
<dbReference type="CDD" id="cd05120">
    <property type="entry name" value="APH_ChoK_like"/>
    <property type="match status" value="1"/>
</dbReference>
<dbReference type="Proteomes" id="UP001152592">
    <property type="component" value="Unassembled WGS sequence"/>
</dbReference>
<dbReference type="PANTHER" id="PTHR21310:SF15">
    <property type="entry name" value="AMINOGLYCOSIDE PHOSPHOTRANSFERASE DOMAIN-CONTAINING PROTEIN"/>
    <property type="match status" value="1"/>
</dbReference>
<dbReference type="Pfam" id="PF01636">
    <property type="entry name" value="APH"/>
    <property type="match status" value="1"/>
</dbReference>
<evidence type="ECO:0000259" key="1">
    <source>
        <dbReference type="Pfam" id="PF01636"/>
    </source>
</evidence>